<dbReference type="GO" id="GO:0016989">
    <property type="term" value="F:sigma factor antagonist activity"/>
    <property type="evidence" value="ECO:0007669"/>
    <property type="project" value="TreeGrafter"/>
</dbReference>
<evidence type="ECO:0000256" key="8">
    <source>
        <dbReference type="ARBA" id="ARBA00023163"/>
    </source>
</evidence>
<dbReference type="Pfam" id="PF10099">
    <property type="entry name" value="RskA_C"/>
    <property type="match status" value="1"/>
</dbReference>
<dbReference type="InterPro" id="IPR027383">
    <property type="entry name" value="Znf_put"/>
</dbReference>
<dbReference type="Proteomes" id="UP000035720">
    <property type="component" value="Unassembled WGS sequence"/>
</dbReference>
<protein>
    <recommendedName>
        <fullName evidence="10">Regulator of SigK</fullName>
    </recommendedName>
    <alternativeName>
        <fullName evidence="9">Sigma-K anti-sigma factor RskA</fullName>
    </alternativeName>
</protein>
<evidence type="ECO:0000313" key="15">
    <source>
        <dbReference type="EMBL" id="CCI54315.1"/>
    </source>
</evidence>
<feature type="domain" description="Anti-sigma K factor RskA C-terminal" evidence="13">
    <location>
        <begin position="139"/>
        <end position="272"/>
    </location>
</feature>
<comment type="subcellular location">
    <subcellularLocation>
        <location evidence="2">Cell membrane</location>
    </subcellularLocation>
    <subcellularLocation>
        <location evidence="1">Membrane</location>
        <topology evidence="1">Single-pass membrane protein</topology>
    </subcellularLocation>
</comment>
<keyword evidence="5 12" id="KW-1133">Transmembrane helix</keyword>
<dbReference type="STRING" id="1193518.BN13_670045"/>
<sequence>MSEDIHALSGAYAVDALDDVERARFERHLAGCPACRAEVDGLVAAASELSVLTEAAPPASLRAKVLAEIATVRPLPPLTAPQAESGDDAVTSAPPAPSQPAAEAAPAESHGDQGRHADELSERRRSRSARGLARGWRVVVAAATVAVLAIGGFTVWRQIDKDPSRALADQVLAAPDATRYGARLAGGATATIVRSTSLQKAVIVTSGMAQPPTGKVFQLWLQDATGHMTSAGLMPGGGDQVVVLSGDASHSKGAGITVEPAGGSDQPTTNPIAFVAFA</sequence>
<dbReference type="InterPro" id="IPR018764">
    <property type="entry name" value="RskA_C"/>
</dbReference>
<evidence type="ECO:0000256" key="5">
    <source>
        <dbReference type="ARBA" id="ARBA00022989"/>
    </source>
</evidence>
<evidence type="ECO:0000256" key="4">
    <source>
        <dbReference type="ARBA" id="ARBA00022692"/>
    </source>
</evidence>
<organism evidence="15 16">
    <name type="scientific">Nostocoides jenkinsii Ben 74</name>
    <dbReference type="NCBI Taxonomy" id="1193518"/>
    <lineage>
        <taxon>Bacteria</taxon>
        <taxon>Bacillati</taxon>
        <taxon>Actinomycetota</taxon>
        <taxon>Actinomycetes</taxon>
        <taxon>Micrococcales</taxon>
        <taxon>Intrasporangiaceae</taxon>
        <taxon>Nostocoides</taxon>
    </lineage>
</organism>
<evidence type="ECO:0000256" key="11">
    <source>
        <dbReference type="SAM" id="MobiDB-lite"/>
    </source>
</evidence>
<keyword evidence="16" id="KW-1185">Reference proteome</keyword>
<feature type="compositionally biased region" description="Basic and acidic residues" evidence="11">
    <location>
        <begin position="109"/>
        <end position="123"/>
    </location>
</feature>
<evidence type="ECO:0000256" key="9">
    <source>
        <dbReference type="ARBA" id="ARBA00029829"/>
    </source>
</evidence>
<accession>A0A077MED1</accession>
<evidence type="ECO:0000256" key="7">
    <source>
        <dbReference type="ARBA" id="ARBA00023136"/>
    </source>
</evidence>
<keyword evidence="8" id="KW-0804">Transcription</keyword>
<dbReference type="RefSeq" id="WP_048546833.1">
    <property type="nucleotide sequence ID" value="NZ_HF571038.1"/>
</dbReference>
<evidence type="ECO:0000256" key="1">
    <source>
        <dbReference type="ARBA" id="ARBA00004167"/>
    </source>
</evidence>
<feature type="region of interest" description="Disordered" evidence="11">
    <location>
        <begin position="77"/>
        <end position="127"/>
    </location>
</feature>
<evidence type="ECO:0000256" key="2">
    <source>
        <dbReference type="ARBA" id="ARBA00004236"/>
    </source>
</evidence>
<evidence type="ECO:0000259" key="14">
    <source>
        <dbReference type="Pfam" id="PF13490"/>
    </source>
</evidence>
<feature type="domain" description="Putative zinc-finger" evidence="14">
    <location>
        <begin position="3"/>
        <end position="36"/>
    </location>
</feature>
<evidence type="ECO:0000256" key="6">
    <source>
        <dbReference type="ARBA" id="ARBA00023015"/>
    </source>
</evidence>
<evidence type="ECO:0000313" key="16">
    <source>
        <dbReference type="Proteomes" id="UP000035720"/>
    </source>
</evidence>
<keyword evidence="7 12" id="KW-0472">Membrane</keyword>
<comment type="caution">
    <text evidence="15">The sequence shown here is derived from an EMBL/GenBank/DDBJ whole genome shotgun (WGS) entry which is preliminary data.</text>
</comment>
<dbReference type="InterPro" id="IPR041916">
    <property type="entry name" value="Anti_sigma_zinc_sf"/>
</dbReference>
<dbReference type="Pfam" id="PF13490">
    <property type="entry name" value="zf-HC2"/>
    <property type="match status" value="1"/>
</dbReference>
<dbReference type="InterPro" id="IPR051474">
    <property type="entry name" value="Anti-sigma-K/W_factor"/>
</dbReference>
<keyword evidence="4 12" id="KW-0812">Transmembrane</keyword>
<evidence type="ECO:0000256" key="12">
    <source>
        <dbReference type="SAM" id="Phobius"/>
    </source>
</evidence>
<feature type="transmembrane region" description="Helical" evidence="12">
    <location>
        <begin position="135"/>
        <end position="156"/>
    </location>
</feature>
<dbReference type="EMBL" id="CAJC01000180">
    <property type="protein sequence ID" value="CCI54315.1"/>
    <property type="molecule type" value="Genomic_DNA"/>
</dbReference>
<evidence type="ECO:0000259" key="13">
    <source>
        <dbReference type="Pfam" id="PF10099"/>
    </source>
</evidence>
<reference evidence="15 16" key="1">
    <citation type="journal article" date="2013" name="ISME J.">
        <title>A metabolic model for members of the genus Tetrasphaera involved in enhanced biological phosphorus removal.</title>
        <authorList>
            <person name="Kristiansen R."/>
            <person name="Nguyen H.T.T."/>
            <person name="Saunders A.M."/>
            <person name="Nielsen J.L."/>
            <person name="Wimmer R."/>
            <person name="Le V.Q."/>
            <person name="McIlroy S.J."/>
            <person name="Petrovski S."/>
            <person name="Seviour R.J."/>
            <person name="Calteau A."/>
            <person name="Nielsen K.L."/>
            <person name="Nielsen P.H."/>
        </authorList>
    </citation>
    <scope>NUCLEOTIDE SEQUENCE [LARGE SCALE GENOMIC DNA]</scope>
    <source>
        <strain evidence="15 16">Ben 74</strain>
    </source>
</reference>
<dbReference type="Gene3D" id="1.10.10.1320">
    <property type="entry name" value="Anti-sigma factor, zinc-finger domain"/>
    <property type="match status" value="1"/>
</dbReference>
<dbReference type="PANTHER" id="PTHR37461">
    <property type="entry name" value="ANTI-SIGMA-K FACTOR RSKA"/>
    <property type="match status" value="1"/>
</dbReference>
<feature type="compositionally biased region" description="Low complexity" evidence="11">
    <location>
        <begin position="99"/>
        <end position="108"/>
    </location>
</feature>
<gene>
    <name evidence="15" type="ORF">BN13_670045</name>
</gene>
<proteinExistence type="predicted"/>
<evidence type="ECO:0000256" key="3">
    <source>
        <dbReference type="ARBA" id="ARBA00022475"/>
    </source>
</evidence>
<name>A0A077MED1_9MICO</name>
<dbReference type="PANTHER" id="PTHR37461:SF1">
    <property type="entry name" value="ANTI-SIGMA-K FACTOR RSKA"/>
    <property type="match status" value="1"/>
</dbReference>
<dbReference type="GO" id="GO:0006417">
    <property type="term" value="P:regulation of translation"/>
    <property type="evidence" value="ECO:0007669"/>
    <property type="project" value="TreeGrafter"/>
</dbReference>
<dbReference type="AlphaFoldDB" id="A0A077MED1"/>
<dbReference type="OrthoDB" id="153510at2"/>
<keyword evidence="3" id="KW-1003">Cell membrane</keyword>
<keyword evidence="6" id="KW-0805">Transcription regulation</keyword>
<dbReference type="GO" id="GO:0005886">
    <property type="term" value="C:plasma membrane"/>
    <property type="evidence" value="ECO:0007669"/>
    <property type="project" value="UniProtKB-SubCell"/>
</dbReference>
<evidence type="ECO:0000256" key="10">
    <source>
        <dbReference type="ARBA" id="ARBA00030803"/>
    </source>
</evidence>